<evidence type="ECO:0000256" key="4">
    <source>
        <dbReference type="ARBA" id="ARBA00023136"/>
    </source>
</evidence>
<comment type="subcellular location">
    <subcellularLocation>
        <location evidence="1">Membrane</location>
        <topology evidence="1">Multi-pass membrane protein</topology>
    </subcellularLocation>
</comment>
<keyword evidence="2 5" id="KW-0812">Transmembrane</keyword>
<dbReference type="Pfam" id="PF07690">
    <property type="entry name" value="MFS_1"/>
    <property type="match status" value="1"/>
</dbReference>
<feature type="transmembrane region" description="Helical" evidence="5">
    <location>
        <begin position="338"/>
        <end position="357"/>
    </location>
</feature>
<dbReference type="EMBL" id="HBGE01012770">
    <property type="protein sequence ID" value="CAD9101388.1"/>
    <property type="molecule type" value="Transcribed_RNA"/>
</dbReference>
<feature type="transmembrane region" description="Helical" evidence="5">
    <location>
        <begin position="134"/>
        <end position="154"/>
    </location>
</feature>
<accession>A0A7S1PUF9</accession>
<feature type="transmembrane region" description="Helical" evidence="5">
    <location>
        <begin position="369"/>
        <end position="391"/>
    </location>
</feature>
<evidence type="ECO:0000313" key="6">
    <source>
        <dbReference type="EMBL" id="CAD9101388.1"/>
    </source>
</evidence>
<feature type="transmembrane region" description="Helical" evidence="5">
    <location>
        <begin position="242"/>
        <end position="267"/>
    </location>
</feature>
<protein>
    <recommendedName>
        <fullName evidence="7">Major facilitator superfamily (MFS) profile domain-containing protein</fullName>
    </recommendedName>
</protein>
<feature type="transmembrane region" description="Helical" evidence="5">
    <location>
        <begin position="208"/>
        <end position="230"/>
    </location>
</feature>
<organism evidence="6">
    <name type="scientific">Alexandrium catenella</name>
    <name type="common">Red tide dinoflagellate</name>
    <name type="synonym">Gonyaulax catenella</name>
    <dbReference type="NCBI Taxonomy" id="2925"/>
    <lineage>
        <taxon>Eukaryota</taxon>
        <taxon>Sar</taxon>
        <taxon>Alveolata</taxon>
        <taxon>Dinophyceae</taxon>
        <taxon>Gonyaulacales</taxon>
        <taxon>Pyrocystaceae</taxon>
        <taxon>Alexandrium</taxon>
    </lineage>
</organism>
<dbReference type="Gene3D" id="1.20.1250.20">
    <property type="entry name" value="MFS general substrate transporter like domains"/>
    <property type="match status" value="1"/>
</dbReference>
<proteinExistence type="predicted"/>
<feature type="transmembrane region" description="Helical" evidence="5">
    <location>
        <begin position="7"/>
        <end position="28"/>
    </location>
</feature>
<dbReference type="InterPro" id="IPR011701">
    <property type="entry name" value="MFS"/>
</dbReference>
<dbReference type="PANTHER" id="PTHR23507:SF1">
    <property type="entry name" value="FI18259P1-RELATED"/>
    <property type="match status" value="1"/>
</dbReference>
<evidence type="ECO:0008006" key="7">
    <source>
        <dbReference type="Google" id="ProtNLM"/>
    </source>
</evidence>
<keyword evidence="3 5" id="KW-1133">Transmembrane helix</keyword>
<keyword evidence="4 5" id="KW-0472">Membrane</keyword>
<dbReference type="AlphaFoldDB" id="A0A7S1PUF9"/>
<dbReference type="PANTHER" id="PTHR23507">
    <property type="entry name" value="ZGC:174356"/>
    <property type="match status" value="1"/>
</dbReference>
<feature type="transmembrane region" description="Helical" evidence="5">
    <location>
        <begin position="273"/>
        <end position="292"/>
    </location>
</feature>
<feature type="transmembrane region" description="Helical" evidence="5">
    <location>
        <begin position="299"/>
        <end position="318"/>
    </location>
</feature>
<sequence>MAGRIAVAHRVGFLAFPMIFAGPLLDIWGRKPVLQLAVAGCLAELSCYLGAAYTYSDRGLGSELHWLLPAGFFTGMTDALDPAATSMVADLSAPTADGRSAALSLFMVTRHISHMLGILGSSQIMRLHLGDYNLVWVSGLIFTTGLLFTASFLLRETLAEDESNSNGCGGAVILAVSHRPTCGSCPPVCRPICTKFAEAFRFIWLDRFLLHFLLLRFTLAAGGAITHAVVEPFLVGHLGYPMHIAALGAGIFPCTMALGSGLYWVFAPRCGPFAMYGGGILMVGLGFGLCGLAGPCSRFADAAFWGGLVFAAFGNGMIDPTTYVITSLRADPCTVGVVFTLLHALGTFGSIVGQLLTTQILFDAQAQGWAASLPLFISSATMFLSLAWFVWAYTRSHPTLVFAEDNCDSSDSEESTFE</sequence>
<evidence type="ECO:0000256" key="2">
    <source>
        <dbReference type="ARBA" id="ARBA00022692"/>
    </source>
</evidence>
<evidence type="ECO:0000256" key="3">
    <source>
        <dbReference type="ARBA" id="ARBA00022989"/>
    </source>
</evidence>
<dbReference type="GO" id="GO:0022857">
    <property type="term" value="F:transmembrane transporter activity"/>
    <property type="evidence" value="ECO:0007669"/>
    <property type="project" value="InterPro"/>
</dbReference>
<name>A0A7S1PUF9_ALECA</name>
<gene>
    <name evidence="6" type="ORF">ACAT0790_LOCUS7560</name>
</gene>
<dbReference type="InterPro" id="IPR036259">
    <property type="entry name" value="MFS_trans_sf"/>
</dbReference>
<dbReference type="GO" id="GO:0016020">
    <property type="term" value="C:membrane"/>
    <property type="evidence" value="ECO:0007669"/>
    <property type="project" value="UniProtKB-SubCell"/>
</dbReference>
<reference evidence="6" key="1">
    <citation type="submission" date="2021-01" db="EMBL/GenBank/DDBJ databases">
        <authorList>
            <person name="Corre E."/>
            <person name="Pelletier E."/>
            <person name="Niang G."/>
            <person name="Scheremetjew M."/>
            <person name="Finn R."/>
            <person name="Kale V."/>
            <person name="Holt S."/>
            <person name="Cochrane G."/>
            <person name="Meng A."/>
            <person name="Brown T."/>
            <person name="Cohen L."/>
        </authorList>
    </citation>
    <scope>NUCLEOTIDE SEQUENCE</scope>
    <source>
        <strain evidence="6">OF101</strain>
    </source>
</reference>
<evidence type="ECO:0000256" key="5">
    <source>
        <dbReference type="SAM" id="Phobius"/>
    </source>
</evidence>
<evidence type="ECO:0000256" key="1">
    <source>
        <dbReference type="ARBA" id="ARBA00004141"/>
    </source>
</evidence>
<dbReference type="SUPFAM" id="SSF103473">
    <property type="entry name" value="MFS general substrate transporter"/>
    <property type="match status" value="1"/>
</dbReference>